<organism evidence="1">
    <name type="scientific">Hexamita inflata</name>
    <dbReference type="NCBI Taxonomy" id="28002"/>
    <lineage>
        <taxon>Eukaryota</taxon>
        <taxon>Metamonada</taxon>
        <taxon>Diplomonadida</taxon>
        <taxon>Hexamitidae</taxon>
        <taxon>Hexamitinae</taxon>
        <taxon>Hexamita</taxon>
    </lineage>
</organism>
<proteinExistence type="predicted"/>
<name>A0AA86Q4W7_9EUKA</name>
<dbReference type="EMBL" id="CAXDID020000423">
    <property type="protein sequence ID" value="CAL6089905.1"/>
    <property type="molecule type" value="Genomic_DNA"/>
</dbReference>
<reference evidence="2 3" key="2">
    <citation type="submission" date="2024-07" db="EMBL/GenBank/DDBJ databases">
        <authorList>
            <person name="Akdeniz Z."/>
        </authorList>
    </citation>
    <scope>NUCLEOTIDE SEQUENCE [LARGE SCALE GENOMIC DNA]</scope>
</reference>
<evidence type="ECO:0000313" key="1">
    <source>
        <dbReference type="EMBL" id="CAI9946142.1"/>
    </source>
</evidence>
<dbReference type="EMBL" id="CATOUU010000757">
    <property type="protein sequence ID" value="CAI9946142.1"/>
    <property type="molecule type" value="Genomic_DNA"/>
</dbReference>
<reference evidence="1" key="1">
    <citation type="submission" date="2023-06" db="EMBL/GenBank/DDBJ databases">
        <authorList>
            <person name="Kurt Z."/>
        </authorList>
    </citation>
    <scope>NUCLEOTIDE SEQUENCE</scope>
</reference>
<protein>
    <submittedName>
        <fullName evidence="2">Hypothetical_protein</fullName>
    </submittedName>
</protein>
<gene>
    <name evidence="1" type="ORF">HINF_LOCUS33787</name>
    <name evidence="2" type="ORF">HINF_LOCUS65054</name>
</gene>
<dbReference type="Proteomes" id="UP001642409">
    <property type="component" value="Unassembled WGS sequence"/>
</dbReference>
<accession>A0AA86Q4W7</accession>
<comment type="caution">
    <text evidence="1">The sequence shown here is derived from an EMBL/GenBank/DDBJ whole genome shotgun (WGS) entry which is preliminary data.</text>
</comment>
<evidence type="ECO:0000313" key="2">
    <source>
        <dbReference type="EMBL" id="CAL6089905.1"/>
    </source>
</evidence>
<dbReference type="AlphaFoldDB" id="A0AA86Q4W7"/>
<sequence length="290" mass="33955">MCQLKLAIMIQSRVMQRVQSHFDTIHRLHSYCSDFVIQCNPSTPLAINYQLMNGNDNGTHIRCRIQWIHSLLALWSTHYSVSKQLRLAIRCFFQVCFFFEISLHVSSASCYTFDHICAYLEILYPIKAQKVCLLLGFPCAACSFCLIIHLQDVQYVIYGYKCDHAYVNFQYTICYMSSQQCRAFTPSSCYVFQLGYRAGVKLPTSRPHTGWYIPYQLINFCLQKDDHLITICYNIDIQYQRIALTQHPKSPFPHAQLRAILAHNMCLYTHATKYHRSMAEYFPLLYNQLQ</sequence>
<keyword evidence="3" id="KW-1185">Reference proteome</keyword>
<evidence type="ECO:0000313" key="3">
    <source>
        <dbReference type="Proteomes" id="UP001642409"/>
    </source>
</evidence>